<dbReference type="AlphaFoldDB" id="H6N760"/>
<sequence length="149" mass="17359">MSRGRILLGISGAGATALAALFGNSKIKEHNYRIKMEKFRKTAKKVNEALLKEYLWGNTKVYDPEHAIWEKKFLAYEERKWTDENFEHTPKEAMNNLESFRNFCFEKMEQNLQELTGEHGVNPSSIPAVTGYWDYCLVSDNEFKQLTEK</sequence>
<accession>H6N760</accession>
<dbReference type="OrthoDB" id="402377at2"/>
<dbReference type="EMBL" id="CP003199">
    <property type="protein sequence ID" value="AEW45482.1"/>
    <property type="molecule type" value="Genomic_DNA"/>
</dbReference>
<protein>
    <submittedName>
        <fullName evidence="1">Uncharacterized protein</fullName>
    </submittedName>
</protein>
<evidence type="ECO:0000313" key="1">
    <source>
        <dbReference type="EMBL" id="AEW45482.1"/>
    </source>
</evidence>
<gene>
    <name evidence="1" type="ordered locus">MHC_03110</name>
</gene>
<evidence type="ECO:0000313" key="2">
    <source>
        <dbReference type="Proteomes" id="UP000009135"/>
    </source>
</evidence>
<organism evidence="1 2">
    <name type="scientific">Mycoplasma haemocanis (strain Illinois)</name>
    <dbReference type="NCBI Taxonomy" id="1111676"/>
    <lineage>
        <taxon>Bacteria</taxon>
        <taxon>Bacillati</taxon>
        <taxon>Mycoplasmatota</taxon>
        <taxon>Mollicutes</taxon>
        <taxon>Mycoplasmataceae</taxon>
        <taxon>Mycoplasma</taxon>
    </lineage>
</organism>
<dbReference type="KEGG" id="mhe:MHC_03110"/>
<keyword evidence="2" id="KW-1185">Reference proteome</keyword>
<dbReference type="HOGENOM" id="CLU_1747615_0_0_14"/>
<proteinExistence type="predicted"/>
<reference evidence="1 2" key="1">
    <citation type="journal article" date="2012" name="J. Bacteriol.">
        <title>Complete genome sequence of Mycoplasma haemocanis strain Illinois.</title>
        <authorList>
            <person name="do Nascimento N.C."/>
            <person name="Guimaraes A.M."/>
            <person name="Santos A.P."/>
            <person name="Sanmiguel P.J."/>
            <person name="Messick J.B."/>
        </authorList>
    </citation>
    <scope>NUCLEOTIDE SEQUENCE [LARGE SCALE GENOMIC DNA]</scope>
    <source>
        <strain evidence="1 2">Illinois</strain>
    </source>
</reference>
<dbReference type="STRING" id="1111676.MHC_03110"/>
<name>H6N760_MYCHN</name>
<dbReference type="Proteomes" id="UP000009135">
    <property type="component" value="Chromosome"/>
</dbReference>